<dbReference type="EMBL" id="JAGGNH010000002">
    <property type="protein sequence ID" value="KAJ0982108.1"/>
    <property type="molecule type" value="Genomic_DNA"/>
</dbReference>
<evidence type="ECO:0000313" key="5">
    <source>
        <dbReference type="Proteomes" id="UP001085076"/>
    </source>
</evidence>
<dbReference type="GO" id="GO:0010468">
    <property type="term" value="P:regulation of gene expression"/>
    <property type="evidence" value="ECO:0007669"/>
    <property type="project" value="TreeGrafter"/>
</dbReference>
<protein>
    <recommendedName>
        <fullName evidence="3">LOB domain-containing protein</fullName>
    </recommendedName>
</protein>
<accession>A0A9D5CZ93</accession>
<dbReference type="Pfam" id="PF03195">
    <property type="entry name" value="LOB"/>
    <property type="match status" value="1"/>
</dbReference>
<reference evidence="4" key="1">
    <citation type="submission" date="2021-03" db="EMBL/GenBank/DDBJ databases">
        <authorList>
            <person name="Li Z."/>
            <person name="Yang C."/>
        </authorList>
    </citation>
    <scope>NUCLEOTIDE SEQUENCE</scope>
    <source>
        <strain evidence="4">Dzin_1.0</strain>
        <tissue evidence="4">Leaf</tissue>
    </source>
</reference>
<dbReference type="OrthoDB" id="1922547at2759"/>
<comment type="caution">
    <text evidence="4">The sequence shown here is derived from an EMBL/GenBank/DDBJ whole genome shotgun (WGS) entry which is preliminary data.</text>
</comment>
<evidence type="ECO:0000313" key="4">
    <source>
        <dbReference type="EMBL" id="KAJ0982108.1"/>
    </source>
</evidence>
<feature type="region of interest" description="Disordered" evidence="2">
    <location>
        <begin position="124"/>
        <end position="161"/>
    </location>
</feature>
<feature type="compositionally biased region" description="Polar residues" evidence="2">
    <location>
        <begin position="133"/>
        <end position="152"/>
    </location>
</feature>
<gene>
    <name evidence="4" type="ORF">J5N97_010363</name>
</gene>
<dbReference type="InterPro" id="IPR004883">
    <property type="entry name" value="LOB"/>
</dbReference>
<dbReference type="PANTHER" id="PTHR31304">
    <property type="entry name" value="LOB DOMAIN-CONTAINING PROTEIN 38"/>
    <property type="match status" value="1"/>
</dbReference>
<keyword evidence="5" id="KW-1185">Reference proteome</keyword>
<dbReference type="PROSITE" id="PS50891">
    <property type="entry name" value="LOB"/>
    <property type="match status" value="1"/>
</dbReference>
<organism evidence="4 5">
    <name type="scientific">Dioscorea zingiberensis</name>
    <dbReference type="NCBI Taxonomy" id="325984"/>
    <lineage>
        <taxon>Eukaryota</taxon>
        <taxon>Viridiplantae</taxon>
        <taxon>Streptophyta</taxon>
        <taxon>Embryophyta</taxon>
        <taxon>Tracheophyta</taxon>
        <taxon>Spermatophyta</taxon>
        <taxon>Magnoliopsida</taxon>
        <taxon>Liliopsida</taxon>
        <taxon>Dioscoreales</taxon>
        <taxon>Dioscoreaceae</taxon>
        <taxon>Dioscorea</taxon>
    </lineage>
</organism>
<evidence type="ECO:0000256" key="2">
    <source>
        <dbReference type="SAM" id="MobiDB-lite"/>
    </source>
</evidence>
<evidence type="ECO:0000259" key="3">
    <source>
        <dbReference type="PROSITE" id="PS50891"/>
    </source>
</evidence>
<dbReference type="AlphaFoldDB" id="A0A9D5CZ93"/>
<evidence type="ECO:0000256" key="1">
    <source>
        <dbReference type="ARBA" id="ARBA00005474"/>
    </source>
</evidence>
<dbReference type="PANTHER" id="PTHR31304:SF1">
    <property type="entry name" value="LOB DOMAIN-CONTAINING PROTEIN 39"/>
    <property type="match status" value="1"/>
</dbReference>
<sequence length="169" mass="18094">MSCNGCRVLRKGCSEGCALRECIQWIDGAEEQGNATIFVAKFFGRTGLMSFITAAPQPHRHDLFRSLLYEACGRTVNPVSGAVGLLSSGNWDLCQAAVEAVLHGRTPSPISDLDLSNVDGWIGRRPGEVGDENQGTGTPSMNSERSVETSSEIGDGGDRVPPRLLNLFV</sequence>
<name>A0A9D5CZ93_9LILI</name>
<feature type="domain" description="LOB" evidence="3">
    <location>
        <begin position="1"/>
        <end position="107"/>
    </location>
</feature>
<dbReference type="Proteomes" id="UP001085076">
    <property type="component" value="Miscellaneous, Linkage group lg02"/>
</dbReference>
<reference evidence="4" key="2">
    <citation type="journal article" date="2022" name="Hortic Res">
        <title>The genome of Dioscorea zingiberensis sheds light on the biosynthesis, origin and evolution of the medicinally important diosgenin saponins.</title>
        <authorList>
            <person name="Li Y."/>
            <person name="Tan C."/>
            <person name="Li Z."/>
            <person name="Guo J."/>
            <person name="Li S."/>
            <person name="Chen X."/>
            <person name="Wang C."/>
            <person name="Dai X."/>
            <person name="Yang H."/>
            <person name="Song W."/>
            <person name="Hou L."/>
            <person name="Xu J."/>
            <person name="Tong Z."/>
            <person name="Xu A."/>
            <person name="Yuan X."/>
            <person name="Wang W."/>
            <person name="Yang Q."/>
            <person name="Chen L."/>
            <person name="Sun Z."/>
            <person name="Wang K."/>
            <person name="Pan B."/>
            <person name="Chen J."/>
            <person name="Bao Y."/>
            <person name="Liu F."/>
            <person name="Qi X."/>
            <person name="Gang D.R."/>
            <person name="Wen J."/>
            <person name="Li J."/>
        </authorList>
    </citation>
    <scope>NUCLEOTIDE SEQUENCE</scope>
    <source>
        <strain evidence="4">Dzin_1.0</strain>
    </source>
</reference>
<proteinExistence type="inferred from homology"/>
<comment type="similarity">
    <text evidence="1">Belongs to the LOB domain-containing protein family.</text>
</comment>